<protein>
    <submittedName>
        <fullName evidence="1">Uncharacterized protein</fullName>
    </submittedName>
</protein>
<accession>A0A251TPG3</accession>
<gene>
    <name evidence="1" type="ORF">HannXRQ_Chr10g0312131</name>
</gene>
<organism evidence="1 2">
    <name type="scientific">Helianthus annuus</name>
    <name type="common">Common sunflower</name>
    <dbReference type="NCBI Taxonomy" id="4232"/>
    <lineage>
        <taxon>Eukaryota</taxon>
        <taxon>Viridiplantae</taxon>
        <taxon>Streptophyta</taxon>
        <taxon>Embryophyta</taxon>
        <taxon>Tracheophyta</taxon>
        <taxon>Spermatophyta</taxon>
        <taxon>Magnoliopsida</taxon>
        <taxon>eudicotyledons</taxon>
        <taxon>Gunneridae</taxon>
        <taxon>Pentapetalae</taxon>
        <taxon>asterids</taxon>
        <taxon>campanulids</taxon>
        <taxon>Asterales</taxon>
        <taxon>Asteraceae</taxon>
        <taxon>Asteroideae</taxon>
        <taxon>Heliantheae alliance</taxon>
        <taxon>Heliantheae</taxon>
        <taxon>Helianthus</taxon>
    </lineage>
</organism>
<keyword evidence="2" id="KW-1185">Reference proteome</keyword>
<dbReference type="EMBL" id="CM007899">
    <property type="protein sequence ID" value="OTG12669.1"/>
    <property type="molecule type" value="Genomic_DNA"/>
</dbReference>
<dbReference type="Proteomes" id="UP000215914">
    <property type="component" value="Chromosome 10"/>
</dbReference>
<proteinExistence type="predicted"/>
<reference evidence="2" key="1">
    <citation type="journal article" date="2017" name="Nature">
        <title>The sunflower genome provides insights into oil metabolism, flowering and Asterid evolution.</title>
        <authorList>
            <person name="Badouin H."/>
            <person name="Gouzy J."/>
            <person name="Grassa C.J."/>
            <person name="Murat F."/>
            <person name="Staton S.E."/>
            <person name="Cottret L."/>
            <person name="Lelandais-Briere C."/>
            <person name="Owens G.L."/>
            <person name="Carrere S."/>
            <person name="Mayjonade B."/>
            <person name="Legrand L."/>
            <person name="Gill N."/>
            <person name="Kane N.C."/>
            <person name="Bowers J.E."/>
            <person name="Hubner S."/>
            <person name="Bellec A."/>
            <person name="Berard A."/>
            <person name="Berges H."/>
            <person name="Blanchet N."/>
            <person name="Boniface M.C."/>
            <person name="Brunel D."/>
            <person name="Catrice O."/>
            <person name="Chaidir N."/>
            <person name="Claudel C."/>
            <person name="Donnadieu C."/>
            <person name="Faraut T."/>
            <person name="Fievet G."/>
            <person name="Helmstetter N."/>
            <person name="King M."/>
            <person name="Knapp S.J."/>
            <person name="Lai Z."/>
            <person name="Le Paslier M.C."/>
            <person name="Lippi Y."/>
            <person name="Lorenzon L."/>
            <person name="Mandel J.R."/>
            <person name="Marage G."/>
            <person name="Marchand G."/>
            <person name="Marquand E."/>
            <person name="Bret-Mestries E."/>
            <person name="Morien E."/>
            <person name="Nambeesan S."/>
            <person name="Nguyen T."/>
            <person name="Pegot-Espagnet P."/>
            <person name="Pouilly N."/>
            <person name="Raftis F."/>
            <person name="Sallet E."/>
            <person name="Schiex T."/>
            <person name="Thomas J."/>
            <person name="Vandecasteele C."/>
            <person name="Vares D."/>
            <person name="Vear F."/>
            <person name="Vautrin S."/>
            <person name="Crespi M."/>
            <person name="Mangin B."/>
            <person name="Burke J.M."/>
            <person name="Salse J."/>
            <person name="Munos S."/>
            <person name="Vincourt P."/>
            <person name="Rieseberg L.H."/>
            <person name="Langlade N.B."/>
        </authorList>
    </citation>
    <scope>NUCLEOTIDE SEQUENCE [LARGE SCALE GENOMIC DNA]</scope>
    <source>
        <strain evidence="2">cv. SF193</strain>
    </source>
</reference>
<name>A0A251TPG3_HELAN</name>
<dbReference type="AlphaFoldDB" id="A0A251TPG3"/>
<sequence length="65" mass="7585">MARVVEGMRIEKLNLVIKELVKEKDEEKERFNRINAGLLAEKEKDKVDKDAMLQIEAMLTATVRR</sequence>
<evidence type="ECO:0000313" key="2">
    <source>
        <dbReference type="Proteomes" id="UP000215914"/>
    </source>
</evidence>
<dbReference type="InParanoid" id="A0A251TPG3"/>
<evidence type="ECO:0000313" key="1">
    <source>
        <dbReference type="EMBL" id="OTG12669.1"/>
    </source>
</evidence>